<evidence type="ECO:0000256" key="6">
    <source>
        <dbReference type="ARBA" id="ARBA00023163"/>
    </source>
</evidence>
<dbReference type="FunFam" id="3.40.50.2020:FF:000020">
    <property type="entry name" value="Bifunctional protein PyrR"/>
    <property type="match status" value="1"/>
</dbReference>
<dbReference type="InterPro" id="IPR050137">
    <property type="entry name" value="PyrR_bifunctional"/>
</dbReference>
<keyword evidence="2 10" id="KW-0806">Transcription termination</keyword>
<dbReference type="GO" id="GO:0006353">
    <property type="term" value="P:DNA-templated transcription termination"/>
    <property type="evidence" value="ECO:0007669"/>
    <property type="project" value="UniProtKB-UniRule"/>
</dbReference>
<dbReference type="Pfam" id="PF00156">
    <property type="entry name" value="Pribosyltran"/>
    <property type="match status" value="1"/>
</dbReference>
<evidence type="ECO:0000256" key="10">
    <source>
        <dbReference type="HAMAP-Rule" id="MF_01219"/>
    </source>
</evidence>
<feature type="short sequence motif" description="PRPP-binding" evidence="10">
    <location>
        <begin position="220"/>
        <end position="232"/>
    </location>
</feature>
<dbReference type="Gene3D" id="3.40.50.2020">
    <property type="match status" value="1"/>
</dbReference>
<proteinExistence type="inferred from homology"/>
<keyword evidence="5 10" id="KW-0805">Transcription regulation</keyword>
<dbReference type="PANTHER" id="PTHR11608">
    <property type="entry name" value="BIFUNCTIONAL PROTEIN PYRR"/>
    <property type="match status" value="1"/>
</dbReference>
<accession>A0A2T5GEZ3</accession>
<feature type="domain" description="Phosphoribosyltransferase" evidence="12">
    <location>
        <begin position="125"/>
        <end position="271"/>
    </location>
</feature>
<comment type="function">
    <text evidence="8 10">Also displays a weak uracil phosphoribosyltransferase activity which is not physiologically significant.</text>
</comment>
<comment type="catalytic activity">
    <reaction evidence="10">
        <text>UMP + diphosphate = 5-phospho-alpha-D-ribose 1-diphosphate + uracil</text>
        <dbReference type="Rhea" id="RHEA:13017"/>
        <dbReference type="ChEBI" id="CHEBI:17568"/>
        <dbReference type="ChEBI" id="CHEBI:33019"/>
        <dbReference type="ChEBI" id="CHEBI:57865"/>
        <dbReference type="ChEBI" id="CHEBI:58017"/>
        <dbReference type="EC" id="2.4.2.9"/>
    </reaction>
</comment>
<evidence type="ECO:0000256" key="5">
    <source>
        <dbReference type="ARBA" id="ARBA00023015"/>
    </source>
</evidence>
<dbReference type="AlphaFoldDB" id="A0A2T5GEZ3"/>
<comment type="similarity">
    <text evidence="1 10">Belongs to the purine/pyrimidine phosphoribosyltransferase family. PyrR subfamily.</text>
</comment>
<dbReference type="PANTHER" id="PTHR11608:SF0">
    <property type="entry name" value="BIFUNCTIONAL PROTEIN PYRR"/>
    <property type="match status" value="1"/>
</dbReference>
<keyword evidence="6 10" id="KW-0804">Transcription</keyword>
<evidence type="ECO:0000256" key="11">
    <source>
        <dbReference type="SAM" id="MobiDB-lite"/>
    </source>
</evidence>
<comment type="function">
    <text evidence="7 10">Regulates transcriptional attenuation of the pyrimidine nucleotide (pyr) operon by binding in a uridine-dependent manner to specific sites on pyr mRNA. This disrupts an antiterminator hairpin in the RNA and favors formation of a downstream transcription terminator, leading to a reduced expression of downstream genes.</text>
</comment>
<gene>
    <name evidence="10" type="primary">pyrR</name>
    <name evidence="13" type="ORF">HSCHL_2348</name>
</gene>
<dbReference type="NCBIfam" id="NF003549">
    <property type="entry name" value="PRK05205.1-5"/>
    <property type="match status" value="1"/>
</dbReference>
<dbReference type="InterPro" id="IPR000836">
    <property type="entry name" value="PRTase_dom"/>
</dbReference>
<organism evidence="13 14">
    <name type="scientific">Hydrogenibacillus schlegelii</name>
    <name type="common">Bacillus schlegelii</name>
    <dbReference type="NCBI Taxonomy" id="1484"/>
    <lineage>
        <taxon>Bacteria</taxon>
        <taxon>Bacillati</taxon>
        <taxon>Bacillota</taxon>
        <taxon>Bacilli</taxon>
        <taxon>Bacillales</taxon>
        <taxon>Bacillales Family X. Incertae Sedis</taxon>
        <taxon>Hydrogenibacillus</taxon>
    </lineage>
</organism>
<protein>
    <recommendedName>
        <fullName evidence="10">Bifunctional protein PyrR</fullName>
    </recommendedName>
    <domain>
        <recommendedName>
            <fullName evidence="10">Pyrimidine operon regulatory protein</fullName>
        </recommendedName>
    </domain>
    <domain>
        <recommendedName>
            <fullName evidence="10">Uracil phosphoribosyltransferase</fullName>
            <shortName evidence="10">UPRTase</shortName>
            <ecNumber evidence="10">2.4.2.9</ecNumber>
        </recommendedName>
    </domain>
</protein>
<dbReference type="InterPro" id="IPR023050">
    <property type="entry name" value="PyrR"/>
</dbReference>
<keyword evidence="3 10" id="KW-0328">Glycosyltransferase</keyword>
<sequence length="301" mass="33342">MVVPGAQKDRTPVWPVERPGRRKIPVGRPPGVRRRAFETGIVRRTSGGFADPVRSFARRRRAVERAADGRFCPSTVRCGLRRAPVLRRPEAFGPAAAGKRPLSLERGFFYAAHGKKAGRRTPMREIVDAREMRRMIVRLAHQIVEKNKGTEGLILIGIKTRGVPLAGRLQEAIRSIEGVEVPVGALDITLYRDDLTPIDPSGDPVVKGKQLPEDLTGRRVVLVDDVLYTGRTARAAMEAVIDHGRPAVIQLAVLIDRGHRELPIRADYVGKNVPTSRRERIAVELAETDGRDRVLLLGEAR</sequence>
<evidence type="ECO:0000256" key="8">
    <source>
        <dbReference type="ARBA" id="ARBA00056018"/>
    </source>
</evidence>
<dbReference type="Proteomes" id="UP000244180">
    <property type="component" value="Unassembled WGS sequence"/>
</dbReference>
<keyword evidence="4 10" id="KW-0808">Transferase</keyword>
<comment type="caution">
    <text evidence="13">The sequence shown here is derived from an EMBL/GenBank/DDBJ whole genome shotgun (WGS) entry which is preliminary data.</text>
</comment>
<evidence type="ECO:0000256" key="1">
    <source>
        <dbReference type="ARBA" id="ARBA00005565"/>
    </source>
</evidence>
<dbReference type="CDD" id="cd06223">
    <property type="entry name" value="PRTases_typeI"/>
    <property type="match status" value="1"/>
</dbReference>
<dbReference type="NCBIfam" id="NF003548">
    <property type="entry name" value="PRK05205.1-4"/>
    <property type="match status" value="1"/>
</dbReference>
<name>A0A2T5GEZ3_HYDSH</name>
<comment type="subunit">
    <text evidence="9 10">Homodimer and homohexamer; in equilibrium.</text>
</comment>
<evidence type="ECO:0000313" key="13">
    <source>
        <dbReference type="EMBL" id="PTQ54757.1"/>
    </source>
</evidence>
<evidence type="ECO:0000256" key="2">
    <source>
        <dbReference type="ARBA" id="ARBA00022472"/>
    </source>
</evidence>
<evidence type="ECO:0000256" key="7">
    <source>
        <dbReference type="ARBA" id="ARBA00053556"/>
    </source>
</evidence>
<reference evidence="13 14" key="1">
    <citation type="submission" date="2017-08" db="EMBL/GenBank/DDBJ databases">
        <title>Burning lignite coal seam in the remote Altai Mountains harbors a hydrogen-driven thermophilic microbial community.</title>
        <authorList>
            <person name="Kadnikov V.V."/>
            <person name="Mardanov A.V."/>
            <person name="Ivasenko D."/>
            <person name="Beletsky A.V."/>
            <person name="Karnachuk O.V."/>
            <person name="Ravin N.V."/>
        </authorList>
    </citation>
    <scope>NUCLEOTIDE SEQUENCE [LARGE SCALE GENOMIC DNA]</scope>
    <source>
        <strain evidence="13">AL33</strain>
    </source>
</reference>
<evidence type="ECO:0000256" key="9">
    <source>
        <dbReference type="ARBA" id="ARBA00063792"/>
    </source>
</evidence>
<evidence type="ECO:0000259" key="12">
    <source>
        <dbReference type="Pfam" id="PF00156"/>
    </source>
</evidence>
<dbReference type="SUPFAM" id="SSF53271">
    <property type="entry name" value="PRTase-like"/>
    <property type="match status" value="1"/>
</dbReference>
<evidence type="ECO:0000313" key="14">
    <source>
        <dbReference type="Proteomes" id="UP000244180"/>
    </source>
</evidence>
<dbReference type="GO" id="GO:0003723">
    <property type="term" value="F:RNA binding"/>
    <property type="evidence" value="ECO:0007669"/>
    <property type="project" value="UniProtKB-UniRule"/>
</dbReference>
<keyword evidence="10" id="KW-0694">RNA-binding</keyword>
<evidence type="ECO:0000256" key="4">
    <source>
        <dbReference type="ARBA" id="ARBA00022679"/>
    </source>
</evidence>
<dbReference type="EMBL" id="PEBV01000002">
    <property type="protein sequence ID" value="PTQ54757.1"/>
    <property type="molecule type" value="Genomic_DNA"/>
</dbReference>
<dbReference type="EC" id="2.4.2.9" evidence="10"/>
<dbReference type="InterPro" id="IPR029057">
    <property type="entry name" value="PRTase-like"/>
</dbReference>
<dbReference type="GO" id="GO:0004845">
    <property type="term" value="F:uracil phosphoribosyltransferase activity"/>
    <property type="evidence" value="ECO:0007669"/>
    <property type="project" value="UniProtKB-UniRule"/>
</dbReference>
<evidence type="ECO:0000256" key="3">
    <source>
        <dbReference type="ARBA" id="ARBA00022676"/>
    </source>
</evidence>
<feature type="region of interest" description="Disordered" evidence="11">
    <location>
        <begin position="1"/>
        <end position="32"/>
    </location>
</feature>
<dbReference type="HAMAP" id="MF_01219">
    <property type="entry name" value="PyrR"/>
    <property type="match status" value="1"/>
</dbReference>